<evidence type="ECO:0000313" key="3">
    <source>
        <dbReference type="Proteomes" id="UP001500729"/>
    </source>
</evidence>
<organism evidence="2 3">
    <name type="scientific">Saccharopolyspora erythraea</name>
    <name type="common">Streptomyces erythraeus</name>
    <dbReference type="NCBI Taxonomy" id="1836"/>
    <lineage>
        <taxon>Bacteria</taxon>
        <taxon>Bacillati</taxon>
        <taxon>Actinomycetota</taxon>
        <taxon>Actinomycetes</taxon>
        <taxon>Pseudonocardiales</taxon>
        <taxon>Pseudonocardiaceae</taxon>
        <taxon>Saccharopolyspora</taxon>
    </lineage>
</organism>
<gene>
    <name evidence="2" type="ORF">GCM10009533_57360</name>
</gene>
<sequence length="154" mass="16405">MHLRGMGKGEERTTAPGEARTAAPGEARTAAPGGTAAWARRWASAAVAFAVGYGLLRLYWAAGGRWGYTACDRTEVSSAAEIASGHGADRVVALPRPCSTRGNAERDAQHPQQMRNAEPDDHRRRSRRVRPSDPTTAQGGVRRPGMRTARSAGS</sequence>
<evidence type="ECO:0000313" key="2">
    <source>
        <dbReference type="EMBL" id="GAA0551552.1"/>
    </source>
</evidence>
<feature type="region of interest" description="Disordered" evidence="1">
    <location>
        <begin position="1"/>
        <end position="31"/>
    </location>
</feature>
<feature type="compositionally biased region" description="Low complexity" evidence="1">
    <location>
        <begin position="14"/>
        <end position="31"/>
    </location>
</feature>
<comment type="caution">
    <text evidence="2">The sequence shown here is derived from an EMBL/GenBank/DDBJ whole genome shotgun (WGS) entry which is preliminary data.</text>
</comment>
<dbReference type="EMBL" id="BAAAGS010000054">
    <property type="protein sequence ID" value="GAA0551552.1"/>
    <property type="molecule type" value="Genomic_DNA"/>
</dbReference>
<dbReference type="Proteomes" id="UP001500729">
    <property type="component" value="Unassembled WGS sequence"/>
</dbReference>
<feature type="region of interest" description="Disordered" evidence="1">
    <location>
        <begin position="93"/>
        <end position="154"/>
    </location>
</feature>
<reference evidence="3" key="1">
    <citation type="journal article" date="2019" name="Int. J. Syst. Evol. Microbiol.">
        <title>The Global Catalogue of Microorganisms (GCM) 10K type strain sequencing project: providing services to taxonomists for standard genome sequencing and annotation.</title>
        <authorList>
            <consortium name="The Broad Institute Genomics Platform"/>
            <consortium name="The Broad Institute Genome Sequencing Center for Infectious Disease"/>
            <person name="Wu L."/>
            <person name="Ma J."/>
        </authorList>
    </citation>
    <scope>NUCLEOTIDE SEQUENCE [LARGE SCALE GENOMIC DNA]</scope>
    <source>
        <strain evidence="3">JCM 10303</strain>
    </source>
</reference>
<name>A0ABP3NUK7_SACER</name>
<protein>
    <submittedName>
        <fullName evidence="2">Uncharacterized protein</fullName>
    </submittedName>
</protein>
<evidence type="ECO:0000256" key="1">
    <source>
        <dbReference type="SAM" id="MobiDB-lite"/>
    </source>
</evidence>
<keyword evidence="3" id="KW-1185">Reference proteome</keyword>
<accession>A0ABP3NUK7</accession>
<proteinExistence type="predicted"/>